<evidence type="ECO:0000313" key="2">
    <source>
        <dbReference type="EMBL" id="VAV83565.1"/>
    </source>
</evidence>
<dbReference type="AlphaFoldDB" id="A0A3B0RJH8"/>
<dbReference type="Pfam" id="PF07813">
    <property type="entry name" value="LTXXQ"/>
    <property type="match status" value="1"/>
</dbReference>
<protein>
    <recommendedName>
        <fullName evidence="3">Periplasmic heavy metal sensor</fullName>
    </recommendedName>
</protein>
<feature type="region of interest" description="Disordered" evidence="1">
    <location>
        <begin position="24"/>
        <end position="48"/>
    </location>
</feature>
<dbReference type="Gene3D" id="1.20.120.1490">
    <property type="match status" value="1"/>
</dbReference>
<sequence length="163" mass="18245">MKRVGLILLAVFVVFAFTVSGADAGSKKKCSNDGKKHEQPHKDGSSGAGFFEHMIKKLDLSEEQAAEAGKIKLSYKKAVIRQDAEIKVAGVELQELLGADKVDLRKAERKIKDIYDMKAELKLYRITEMENFKELLTPEQKKKLKSCMLKGAMHGKSMKHHGK</sequence>
<name>A0A3B0RJH8_9ZZZZ</name>
<evidence type="ECO:0008006" key="3">
    <source>
        <dbReference type="Google" id="ProtNLM"/>
    </source>
</evidence>
<dbReference type="GO" id="GO:0042597">
    <property type="term" value="C:periplasmic space"/>
    <property type="evidence" value="ECO:0007669"/>
    <property type="project" value="InterPro"/>
</dbReference>
<feature type="compositionally biased region" description="Basic and acidic residues" evidence="1">
    <location>
        <begin position="30"/>
        <end position="44"/>
    </location>
</feature>
<reference evidence="2" key="1">
    <citation type="submission" date="2018-06" db="EMBL/GenBank/DDBJ databases">
        <authorList>
            <person name="Zhirakovskaya E."/>
        </authorList>
    </citation>
    <scope>NUCLEOTIDE SEQUENCE</scope>
</reference>
<evidence type="ECO:0000256" key="1">
    <source>
        <dbReference type="SAM" id="MobiDB-lite"/>
    </source>
</evidence>
<accession>A0A3B0RJH8</accession>
<organism evidence="2">
    <name type="scientific">hydrothermal vent metagenome</name>
    <dbReference type="NCBI Taxonomy" id="652676"/>
    <lineage>
        <taxon>unclassified sequences</taxon>
        <taxon>metagenomes</taxon>
        <taxon>ecological metagenomes</taxon>
    </lineage>
</organism>
<gene>
    <name evidence="2" type="ORF">MNBD_DELTA01-2088</name>
</gene>
<dbReference type="InterPro" id="IPR012899">
    <property type="entry name" value="LTXXQ"/>
</dbReference>
<dbReference type="EMBL" id="UOEA01000043">
    <property type="protein sequence ID" value="VAV83565.1"/>
    <property type="molecule type" value="Genomic_DNA"/>
</dbReference>
<proteinExistence type="predicted"/>